<organism evidence="1">
    <name type="scientific">Anguilla anguilla</name>
    <name type="common">European freshwater eel</name>
    <name type="synonym">Muraena anguilla</name>
    <dbReference type="NCBI Taxonomy" id="7936"/>
    <lineage>
        <taxon>Eukaryota</taxon>
        <taxon>Metazoa</taxon>
        <taxon>Chordata</taxon>
        <taxon>Craniata</taxon>
        <taxon>Vertebrata</taxon>
        <taxon>Euteleostomi</taxon>
        <taxon>Actinopterygii</taxon>
        <taxon>Neopterygii</taxon>
        <taxon>Teleostei</taxon>
        <taxon>Anguilliformes</taxon>
        <taxon>Anguillidae</taxon>
        <taxon>Anguilla</taxon>
    </lineage>
</organism>
<sequence>MQGDCPLEKHNSLLGKARRQMVTTQLQLSTV</sequence>
<accession>A0A0E9PUG2</accession>
<proteinExistence type="predicted"/>
<evidence type="ECO:0000313" key="1">
    <source>
        <dbReference type="EMBL" id="JAH07503.1"/>
    </source>
</evidence>
<dbReference type="AlphaFoldDB" id="A0A0E9PUG2"/>
<name>A0A0E9PUG2_ANGAN</name>
<reference evidence="1" key="2">
    <citation type="journal article" date="2015" name="Fish Shellfish Immunol.">
        <title>Early steps in the European eel (Anguilla anguilla)-Vibrio vulnificus interaction in the gills: Role of the RtxA13 toxin.</title>
        <authorList>
            <person name="Callol A."/>
            <person name="Pajuelo D."/>
            <person name="Ebbesson L."/>
            <person name="Teles M."/>
            <person name="MacKenzie S."/>
            <person name="Amaro C."/>
        </authorList>
    </citation>
    <scope>NUCLEOTIDE SEQUENCE</scope>
</reference>
<protein>
    <submittedName>
        <fullName evidence="1">Uncharacterized protein</fullName>
    </submittedName>
</protein>
<reference evidence="1" key="1">
    <citation type="submission" date="2014-11" db="EMBL/GenBank/DDBJ databases">
        <authorList>
            <person name="Amaro Gonzalez C."/>
        </authorList>
    </citation>
    <scope>NUCLEOTIDE SEQUENCE</scope>
</reference>
<dbReference type="EMBL" id="GBXM01101074">
    <property type="protein sequence ID" value="JAH07503.1"/>
    <property type="molecule type" value="Transcribed_RNA"/>
</dbReference>